<proteinExistence type="predicted"/>
<dbReference type="AlphaFoldDB" id="A0A4Y2BF93"/>
<accession>A0A4Y2BF93</accession>
<evidence type="ECO:0000313" key="2">
    <source>
        <dbReference type="Proteomes" id="UP000499080"/>
    </source>
</evidence>
<keyword evidence="2" id="KW-1185">Reference proteome</keyword>
<dbReference type="Proteomes" id="UP000499080">
    <property type="component" value="Unassembled WGS sequence"/>
</dbReference>
<sequence length="118" mass="13338">MAIIGHGPSLPKDVRMVIEVTRPQIQDKNKSYITNILIIHTYLNPLTSREAVLGGLEISPKHRRNPFLGGWVLLRRGDVLRSLGDKPGRGPIILTHHNPFLCVLREGNRREHGKDQPE</sequence>
<name>A0A4Y2BF93_ARAVE</name>
<reference evidence="1 2" key="1">
    <citation type="journal article" date="2019" name="Sci. Rep.">
        <title>Orb-weaving spider Araneus ventricosus genome elucidates the spidroin gene catalogue.</title>
        <authorList>
            <person name="Kono N."/>
            <person name="Nakamura H."/>
            <person name="Ohtoshi R."/>
            <person name="Moran D.A.P."/>
            <person name="Shinohara A."/>
            <person name="Yoshida Y."/>
            <person name="Fujiwara M."/>
            <person name="Mori M."/>
            <person name="Tomita M."/>
            <person name="Arakawa K."/>
        </authorList>
    </citation>
    <scope>NUCLEOTIDE SEQUENCE [LARGE SCALE GENOMIC DNA]</scope>
</reference>
<organism evidence="1 2">
    <name type="scientific">Araneus ventricosus</name>
    <name type="common">Orbweaver spider</name>
    <name type="synonym">Epeira ventricosa</name>
    <dbReference type="NCBI Taxonomy" id="182803"/>
    <lineage>
        <taxon>Eukaryota</taxon>
        <taxon>Metazoa</taxon>
        <taxon>Ecdysozoa</taxon>
        <taxon>Arthropoda</taxon>
        <taxon>Chelicerata</taxon>
        <taxon>Arachnida</taxon>
        <taxon>Araneae</taxon>
        <taxon>Araneomorphae</taxon>
        <taxon>Entelegynae</taxon>
        <taxon>Araneoidea</taxon>
        <taxon>Araneidae</taxon>
        <taxon>Araneus</taxon>
    </lineage>
</organism>
<protein>
    <submittedName>
        <fullName evidence="1">Uncharacterized protein</fullName>
    </submittedName>
</protein>
<evidence type="ECO:0000313" key="1">
    <source>
        <dbReference type="EMBL" id="GBL90209.1"/>
    </source>
</evidence>
<dbReference type="EMBL" id="BGPR01000070">
    <property type="protein sequence ID" value="GBL90209.1"/>
    <property type="molecule type" value="Genomic_DNA"/>
</dbReference>
<gene>
    <name evidence="1" type="ORF">AVEN_130326_1</name>
</gene>
<comment type="caution">
    <text evidence="1">The sequence shown here is derived from an EMBL/GenBank/DDBJ whole genome shotgun (WGS) entry which is preliminary data.</text>
</comment>